<evidence type="ECO:0000256" key="1">
    <source>
        <dbReference type="ARBA" id="ARBA00023157"/>
    </source>
</evidence>
<keyword evidence="3" id="KW-0472">Membrane</keyword>
<proteinExistence type="predicted"/>
<keyword evidence="6" id="KW-1185">Reference proteome</keyword>
<keyword evidence="1" id="KW-1015">Disulfide bond</keyword>
<dbReference type="FunFam" id="2.60.40.420:FF:000034">
    <property type="entry name" value="Cupredoxin superfamily protein"/>
    <property type="match status" value="1"/>
</dbReference>
<feature type="signal peptide" evidence="4">
    <location>
        <begin position="1"/>
        <end position="28"/>
    </location>
</feature>
<dbReference type="InterPro" id="IPR008972">
    <property type="entry name" value="Cupredoxin"/>
</dbReference>
<reference evidence="7" key="1">
    <citation type="submission" date="2025-08" db="UniProtKB">
        <authorList>
            <consortium name="RefSeq"/>
        </authorList>
    </citation>
    <scope>IDENTIFICATION</scope>
    <source>
        <tissue evidence="7">Leaf</tissue>
    </source>
</reference>
<dbReference type="GeneID" id="115755736"/>
<dbReference type="PANTHER" id="PTHR33021">
    <property type="entry name" value="BLUE COPPER PROTEIN"/>
    <property type="match status" value="1"/>
</dbReference>
<evidence type="ECO:0000313" key="7">
    <source>
        <dbReference type="RefSeq" id="XP_030551111.1"/>
    </source>
</evidence>
<dbReference type="InterPro" id="IPR003245">
    <property type="entry name" value="Phytocyanin_dom"/>
</dbReference>
<keyword evidence="3" id="KW-1133">Transmembrane helix</keyword>
<dbReference type="RefSeq" id="XP_030551111.1">
    <property type="nucleotide sequence ID" value="XM_030695251.2"/>
</dbReference>
<gene>
    <name evidence="7" type="primary">LOC115755736</name>
</gene>
<feature type="domain" description="Phytocyanin" evidence="5">
    <location>
        <begin position="29"/>
        <end position="130"/>
    </location>
</feature>
<feature type="transmembrane region" description="Helical" evidence="3">
    <location>
        <begin position="178"/>
        <end position="197"/>
    </location>
</feature>
<dbReference type="SUPFAM" id="SSF49503">
    <property type="entry name" value="Cupredoxins"/>
    <property type="match status" value="1"/>
</dbReference>
<protein>
    <submittedName>
        <fullName evidence="7">Cucumber peeling cupredoxin-like</fullName>
    </submittedName>
</protein>
<dbReference type="Gene3D" id="2.60.40.420">
    <property type="entry name" value="Cupredoxins - blue copper proteins"/>
    <property type="match status" value="1"/>
</dbReference>
<evidence type="ECO:0000256" key="2">
    <source>
        <dbReference type="ARBA" id="ARBA00023180"/>
    </source>
</evidence>
<dbReference type="Pfam" id="PF02298">
    <property type="entry name" value="Cu_bind_like"/>
    <property type="match status" value="1"/>
</dbReference>
<organism evidence="6 7">
    <name type="scientific">Rhodamnia argentea</name>
    <dbReference type="NCBI Taxonomy" id="178133"/>
    <lineage>
        <taxon>Eukaryota</taxon>
        <taxon>Viridiplantae</taxon>
        <taxon>Streptophyta</taxon>
        <taxon>Embryophyta</taxon>
        <taxon>Tracheophyta</taxon>
        <taxon>Spermatophyta</taxon>
        <taxon>Magnoliopsida</taxon>
        <taxon>eudicotyledons</taxon>
        <taxon>Gunneridae</taxon>
        <taxon>Pentapetalae</taxon>
        <taxon>rosids</taxon>
        <taxon>malvids</taxon>
        <taxon>Myrtales</taxon>
        <taxon>Myrtaceae</taxon>
        <taxon>Myrtoideae</taxon>
        <taxon>Myrteae</taxon>
        <taxon>Australasian group</taxon>
        <taxon>Rhodamnia</taxon>
    </lineage>
</organism>
<evidence type="ECO:0000256" key="4">
    <source>
        <dbReference type="SAM" id="SignalP"/>
    </source>
</evidence>
<dbReference type="Proteomes" id="UP000827889">
    <property type="component" value="Chromosome 8"/>
</dbReference>
<dbReference type="InterPro" id="IPR039391">
    <property type="entry name" value="Phytocyanin-like"/>
</dbReference>
<keyword evidence="3" id="KW-0812">Transmembrane</keyword>
<sequence>MAAQRQLSATSQALLSVMVSAIVGVSNGLQYKVGGSIWSIPPYPTYYSNWSSSHYFLVGDILVFEFESGFYDVMQVSRREYEACTADNPFQSFHAGPVRVPLIEKGMFYFICSVSCYCSLGQKVEVAVYHPVPEVVPLPAGPATVTATPAPSRLPKQSLDKGMGLSHGRFRQAPQHQLLLFLCVLATFLTAVDYHSMGCGLRP</sequence>
<dbReference type="PANTHER" id="PTHR33021:SF288">
    <property type="entry name" value="OS03G0648500 PROTEIN"/>
    <property type="match status" value="1"/>
</dbReference>
<evidence type="ECO:0000256" key="3">
    <source>
        <dbReference type="SAM" id="Phobius"/>
    </source>
</evidence>
<dbReference type="KEGG" id="rarg:115755736"/>
<feature type="chain" id="PRO_5034918115" evidence="4">
    <location>
        <begin position="29"/>
        <end position="203"/>
    </location>
</feature>
<accession>A0A8B8QV88</accession>
<dbReference type="PROSITE" id="PS51485">
    <property type="entry name" value="PHYTOCYANIN"/>
    <property type="match status" value="1"/>
</dbReference>
<keyword evidence="4" id="KW-0732">Signal</keyword>
<evidence type="ECO:0000313" key="6">
    <source>
        <dbReference type="Proteomes" id="UP000827889"/>
    </source>
</evidence>
<evidence type="ECO:0000259" key="5">
    <source>
        <dbReference type="PROSITE" id="PS51485"/>
    </source>
</evidence>
<name>A0A8B8QV88_9MYRT</name>
<dbReference type="OrthoDB" id="2015260at2759"/>
<dbReference type="AlphaFoldDB" id="A0A8B8QV88"/>
<dbReference type="CDD" id="cd13920">
    <property type="entry name" value="Stellacyanin"/>
    <property type="match status" value="1"/>
</dbReference>
<dbReference type="GO" id="GO:0005886">
    <property type="term" value="C:plasma membrane"/>
    <property type="evidence" value="ECO:0007669"/>
    <property type="project" value="TreeGrafter"/>
</dbReference>
<dbReference type="GO" id="GO:0009055">
    <property type="term" value="F:electron transfer activity"/>
    <property type="evidence" value="ECO:0007669"/>
    <property type="project" value="InterPro"/>
</dbReference>
<keyword evidence="2" id="KW-0325">Glycoprotein</keyword>